<dbReference type="Proteomes" id="UP001060368">
    <property type="component" value="Chromosome"/>
</dbReference>
<dbReference type="EMBL" id="CP096115">
    <property type="protein sequence ID" value="UUX93197.1"/>
    <property type="molecule type" value="Genomic_DNA"/>
</dbReference>
<gene>
    <name evidence="1" type="ORF">L6E24_03485</name>
</gene>
<keyword evidence="2" id="KW-1185">Reference proteome</keyword>
<dbReference type="AlphaFoldDB" id="A0A9E7PPQ5"/>
<name>A0A9E7PPQ5_9EURY</name>
<proteinExistence type="predicted"/>
<evidence type="ECO:0000313" key="2">
    <source>
        <dbReference type="Proteomes" id="UP001060368"/>
    </source>
</evidence>
<dbReference type="KEGG" id="mend:L6E24_03485"/>
<reference evidence="1" key="1">
    <citation type="submission" date="2022-04" db="EMBL/GenBank/DDBJ databases">
        <title>Complete genome of Methanoplanus endosymbiosus DSM 3599.</title>
        <authorList>
            <person name="Chen S.-C."/>
            <person name="You Y.-T."/>
            <person name="Zhou Y.-Z."/>
            <person name="Lai M.-C."/>
        </authorList>
    </citation>
    <scope>NUCLEOTIDE SEQUENCE</scope>
    <source>
        <strain evidence="1">DSM 3599</strain>
    </source>
</reference>
<evidence type="ECO:0000313" key="1">
    <source>
        <dbReference type="EMBL" id="UUX93197.1"/>
    </source>
</evidence>
<dbReference type="GeneID" id="74306726"/>
<accession>A0A9E7PPQ5</accession>
<sequence>MREIWYGKITLLILFLILTGIFVQGASASVSLTAFDRCSFNSVSGTYAERQVKEIDFLLSPNGDPAAIMFAGPAADFSGLQYPESRKFLKHNYPANPADSGSMQYFIEEHSERNSPYSYTVNAGEICDRSLPEIEEEGLMYPDGPVISFGYDLKLRVVAGIDYRYKESGSGDDIGIFRVYEIINKNAGELDPLYEFPPVIFSRAHMPYLD</sequence>
<dbReference type="RefSeq" id="WP_257743337.1">
    <property type="nucleotide sequence ID" value="NZ_CP096115.1"/>
</dbReference>
<organism evidence="1 2">
    <name type="scientific">Methanoplanus endosymbiosus</name>
    <dbReference type="NCBI Taxonomy" id="33865"/>
    <lineage>
        <taxon>Archaea</taxon>
        <taxon>Methanobacteriati</taxon>
        <taxon>Methanobacteriota</taxon>
        <taxon>Stenosarchaea group</taxon>
        <taxon>Methanomicrobia</taxon>
        <taxon>Methanomicrobiales</taxon>
        <taxon>Methanomicrobiaceae</taxon>
        <taxon>Methanoplanus</taxon>
    </lineage>
</organism>
<protein>
    <submittedName>
        <fullName evidence="1">Uncharacterized protein</fullName>
    </submittedName>
</protein>